<evidence type="ECO:0000259" key="3">
    <source>
        <dbReference type="Pfam" id="PF17148"/>
    </source>
</evidence>
<dbReference type="PANTHER" id="PTHR38478:SF1">
    <property type="entry name" value="ZINC DEPENDENT METALLOPROTEASE DOMAIN LIPOPROTEIN"/>
    <property type="match status" value="1"/>
</dbReference>
<proteinExistence type="predicted"/>
<evidence type="ECO:0000259" key="4">
    <source>
        <dbReference type="Pfam" id="PF17162"/>
    </source>
</evidence>
<evidence type="ECO:0008006" key="7">
    <source>
        <dbReference type="Google" id="ProtNLM"/>
    </source>
</evidence>
<evidence type="ECO:0000256" key="1">
    <source>
        <dbReference type="SAM" id="SignalP"/>
    </source>
</evidence>
<feature type="domain" description="EcxA zinc-binding" evidence="2">
    <location>
        <begin position="417"/>
        <end position="721"/>
    </location>
</feature>
<dbReference type="PANTHER" id="PTHR38478">
    <property type="entry name" value="PEPTIDASE M1A AND M12B"/>
    <property type="match status" value="1"/>
</dbReference>
<accession>A0A1I6HKY5</accession>
<dbReference type="GO" id="GO:0008237">
    <property type="term" value="F:metallopeptidase activity"/>
    <property type="evidence" value="ECO:0007669"/>
    <property type="project" value="InterPro"/>
</dbReference>
<gene>
    <name evidence="5" type="ORF">SAMN04490243_2858</name>
</gene>
<dbReference type="InterPro" id="IPR024079">
    <property type="entry name" value="MetalloPept_cat_dom_sf"/>
</dbReference>
<evidence type="ECO:0000313" key="5">
    <source>
        <dbReference type="EMBL" id="SFR55092.1"/>
    </source>
</evidence>
<name>A0A1I6HKY5_9FLAO</name>
<feature type="signal peptide" evidence="1">
    <location>
        <begin position="1"/>
        <end position="21"/>
    </location>
</feature>
<dbReference type="SUPFAM" id="SSF55486">
    <property type="entry name" value="Metalloproteases ('zincins'), catalytic domain"/>
    <property type="match status" value="1"/>
</dbReference>
<dbReference type="InterPro" id="IPR033428">
    <property type="entry name" value="DUF5118"/>
</dbReference>
<feature type="domain" description="DUF5117" evidence="3">
    <location>
        <begin position="97"/>
        <end position="283"/>
    </location>
</feature>
<dbReference type="Pfam" id="PF17162">
    <property type="entry name" value="DUF5118"/>
    <property type="match status" value="1"/>
</dbReference>
<dbReference type="Gene3D" id="3.40.390.10">
    <property type="entry name" value="Collagenase (Catalytic Domain)"/>
    <property type="match status" value="1"/>
</dbReference>
<dbReference type="CDD" id="cd04276">
    <property type="entry name" value="ZnMc_MMP_like_2"/>
    <property type="match status" value="1"/>
</dbReference>
<dbReference type="InterPro" id="IPR034032">
    <property type="entry name" value="Zn_MMP-like_bac"/>
</dbReference>
<dbReference type="Pfam" id="PF17148">
    <property type="entry name" value="DUF5117"/>
    <property type="match status" value="1"/>
</dbReference>
<keyword evidence="6" id="KW-1185">Reference proteome</keyword>
<feature type="domain" description="DUF5118" evidence="4">
    <location>
        <begin position="36"/>
        <end position="83"/>
    </location>
</feature>
<dbReference type="OrthoDB" id="9776599at2"/>
<feature type="chain" id="PRO_5011705463" description="Zinc-dependent metalloprotease" evidence="1">
    <location>
        <begin position="22"/>
        <end position="803"/>
    </location>
</feature>
<dbReference type="Proteomes" id="UP000199534">
    <property type="component" value="Unassembled WGS sequence"/>
</dbReference>
<dbReference type="AlphaFoldDB" id="A0A1I6HKY5"/>
<dbReference type="RefSeq" id="WP_092983364.1">
    <property type="nucleotide sequence ID" value="NZ_FOYQ01000002.1"/>
</dbReference>
<dbReference type="STRING" id="400055.SAMN04490243_2858"/>
<evidence type="ECO:0000313" key="6">
    <source>
        <dbReference type="Proteomes" id="UP000199534"/>
    </source>
</evidence>
<sequence length="803" mass="91419">MRITTLLAGILLLGLSSPAIAQDKGNGKDDKKKDKIKKYEEVITEEAVSDEGFITSHQVDGKYFFEIPRDLLGKEILIVSRMSGYVKNLSFGGAGMKTRPQQVIRFEENDKKVLLRSVSYNSVASEEDPVYQSVRNNNFEPIIHSFDVSTYGQDSTVVVDVTGFFTSDIPMIGALSERQRKNFKIKNLDKSRSLIKSVKSYPQNIEVRQILTYNGDELPDNGLTKTLSVEMNQSFILLPEDPWMPRLHDERVGFFSVRQTNYSLDEQRAANKRYITRWRLEPKDKAAYMRGELVEPVKPIVYYVDPATPEKWAPYIKQGVEDWQKAFEKAGFKNAILAKDPPSKEEDPEWSPEDVRYSVIRYITTDIQNAQGPHVHDPRTGEILESDILWYHNVMNLLRNWYFVQTAAINPEAQSYKFKDEVMGELIRFVSAHEVGHTLGFPHNMGSSPAYPVDSLRSRTFTDTHGTAPSIMDYARFNYIAQPEDGVQNVHPQIGEYDEWAIEYGYKLNLNADTPEADKAILNTWIEERAGDPALRFGRLNGIDPSSQTEDLGDDAVYASQLGVANLKRIVPALRRYTTENDKDYKDLSEMYGQVYGQFRRYIGHVGRNVGGVYEQTKYSDQDGAVYSHVPRSKQQAAVGFMNEYVFATPTWLLDDAILNRIEDEGVTNRVRRLQDMALNMLFDGDRLVRVMENEALNGSSAYTMVNLFEDTRRGIFGELAAGRQIDPYRRNLQRSFIEKMEALMALEGAKLNQSDIKAIARGTLSSLQDDLKKAASRYRDTASKYHVEDLKARIEAILDPAD</sequence>
<dbReference type="Pfam" id="PF16313">
    <property type="entry name" value="DUF4953"/>
    <property type="match status" value="1"/>
</dbReference>
<dbReference type="InterPro" id="IPR033413">
    <property type="entry name" value="DUF5117"/>
</dbReference>
<evidence type="ECO:0000259" key="2">
    <source>
        <dbReference type="Pfam" id="PF16313"/>
    </source>
</evidence>
<keyword evidence="1" id="KW-0732">Signal</keyword>
<dbReference type="InterPro" id="IPR032534">
    <property type="entry name" value="EcxA_zinc-bd"/>
</dbReference>
<organism evidence="5 6">
    <name type="scientific">Robiginitalea myxolifaciens</name>
    <dbReference type="NCBI Taxonomy" id="400055"/>
    <lineage>
        <taxon>Bacteria</taxon>
        <taxon>Pseudomonadati</taxon>
        <taxon>Bacteroidota</taxon>
        <taxon>Flavobacteriia</taxon>
        <taxon>Flavobacteriales</taxon>
        <taxon>Flavobacteriaceae</taxon>
        <taxon>Robiginitalea</taxon>
    </lineage>
</organism>
<dbReference type="EMBL" id="FOYQ01000002">
    <property type="protein sequence ID" value="SFR55092.1"/>
    <property type="molecule type" value="Genomic_DNA"/>
</dbReference>
<protein>
    <recommendedName>
        <fullName evidence="7">Zinc-dependent metalloprotease</fullName>
    </recommendedName>
</protein>
<reference evidence="5 6" key="1">
    <citation type="submission" date="2016-10" db="EMBL/GenBank/DDBJ databases">
        <authorList>
            <person name="de Groot N.N."/>
        </authorList>
    </citation>
    <scope>NUCLEOTIDE SEQUENCE [LARGE SCALE GENOMIC DNA]</scope>
    <source>
        <strain evidence="5 6">DSM 21019</strain>
    </source>
</reference>